<dbReference type="Proteomes" id="UP000326179">
    <property type="component" value="Chromosome"/>
</dbReference>
<proteinExistence type="predicted"/>
<evidence type="ECO:0000313" key="2">
    <source>
        <dbReference type="Proteomes" id="UP000326179"/>
    </source>
</evidence>
<dbReference type="KEGG" id="sfy:GFH48_12225"/>
<accession>A0A5Q0LA15</accession>
<evidence type="ECO:0000313" key="1">
    <source>
        <dbReference type="EMBL" id="QFZ73912.1"/>
    </source>
</evidence>
<organism evidence="1 2">
    <name type="scientific">Streptomyces fagopyri</name>
    <dbReference type="NCBI Taxonomy" id="2662397"/>
    <lineage>
        <taxon>Bacteria</taxon>
        <taxon>Bacillati</taxon>
        <taxon>Actinomycetota</taxon>
        <taxon>Actinomycetes</taxon>
        <taxon>Kitasatosporales</taxon>
        <taxon>Streptomycetaceae</taxon>
        <taxon>Streptomyces</taxon>
    </lineage>
</organism>
<sequence>MIASWRWFSAVTAAVYSWLPSIRLGAGMSATVLGAGRASRGGMDLRTDASPVAAAVICVPATSAKPARSRAWVTRLPPHVRNALPASPSQSTLPM</sequence>
<reference evidence="1 2" key="1">
    <citation type="submission" date="2019-10" db="EMBL/GenBank/DDBJ databases">
        <title>A novel species.</title>
        <authorList>
            <person name="Gao J."/>
        </authorList>
    </citation>
    <scope>NUCLEOTIDE SEQUENCE [LARGE SCALE GENOMIC DNA]</scope>
    <source>
        <strain evidence="1 2">QMT-28</strain>
    </source>
</reference>
<name>A0A5Q0LA15_9ACTN</name>
<dbReference type="AlphaFoldDB" id="A0A5Q0LA15"/>
<protein>
    <submittedName>
        <fullName evidence="1">Uncharacterized protein</fullName>
    </submittedName>
</protein>
<dbReference type="EMBL" id="CP045643">
    <property type="protein sequence ID" value="QFZ73912.1"/>
    <property type="molecule type" value="Genomic_DNA"/>
</dbReference>
<gene>
    <name evidence="1" type="ORF">GFH48_12225</name>
</gene>
<keyword evidence="2" id="KW-1185">Reference proteome</keyword>